<gene>
    <name evidence="1" type="ORF">CR513_19014</name>
</gene>
<evidence type="ECO:0000313" key="1">
    <source>
        <dbReference type="EMBL" id="RDX98114.1"/>
    </source>
</evidence>
<organism evidence="1 2">
    <name type="scientific">Mucuna pruriens</name>
    <name type="common">Velvet bean</name>
    <name type="synonym">Dolichos pruriens</name>
    <dbReference type="NCBI Taxonomy" id="157652"/>
    <lineage>
        <taxon>Eukaryota</taxon>
        <taxon>Viridiplantae</taxon>
        <taxon>Streptophyta</taxon>
        <taxon>Embryophyta</taxon>
        <taxon>Tracheophyta</taxon>
        <taxon>Spermatophyta</taxon>
        <taxon>Magnoliopsida</taxon>
        <taxon>eudicotyledons</taxon>
        <taxon>Gunneridae</taxon>
        <taxon>Pentapetalae</taxon>
        <taxon>rosids</taxon>
        <taxon>fabids</taxon>
        <taxon>Fabales</taxon>
        <taxon>Fabaceae</taxon>
        <taxon>Papilionoideae</taxon>
        <taxon>50 kb inversion clade</taxon>
        <taxon>NPAAA clade</taxon>
        <taxon>indigoferoid/millettioid clade</taxon>
        <taxon>Phaseoleae</taxon>
        <taxon>Mucuna</taxon>
    </lineage>
</organism>
<name>A0A371H5K5_MUCPR</name>
<sequence>MTFKKRQSLTLAGFMAGPVYADPTMTKATVTVASNQVFTKSLRGPLRMMKRTAKVIKKVNTPSATAPVCKSTFKEGPPILCLYSAGITSIIAIAPPTAPTACSQLNHSSNIPFIIQIGTKLRCNFIARAELSP</sequence>
<comment type="caution">
    <text evidence="1">The sequence shown here is derived from an EMBL/GenBank/DDBJ whole genome shotgun (WGS) entry which is preliminary data.</text>
</comment>
<evidence type="ECO:0000313" key="2">
    <source>
        <dbReference type="Proteomes" id="UP000257109"/>
    </source>
</evidence>
<dbReference type="EMBL" id="QJKJ01003506">
    <property type="protein sequence ID" value="RDX98114.1"/>
    <property type="molecule type" value="Genomic_DNA"/>
</dbReference>
<dbReference type="Proteomes" id="UP000257109">
    <property type="component" value="Unassembled WGS sequence"/>
</dbReference>
<keyword evidence="2" id="KW-1185">Reference proteome</keyword>
<accession>A0A371H5K5</accession>
<feature type="non-terminal residue" evidence="1">
    <location>
        <position position="1"/>
    </location>
</feature>
<protein>
    <submittedName>
        <fullName evidence="1">Uncharacterized protein</fullName>
    </submittedName>
</protein>
<reference evidence="1" key="1">
    <citation type="submission" date="2018-05" db="EMBL/GenBank/DDBJ databases">
        <title>Draft genome of Mucuna pruriens seed.</title>
        <authorList>
            <person name="Nnadi N.E."/>
            <person name="Vos R."/>
            <person name="Hasami M.H."/>
            <person name="Devisetty U.K."/>
            <person name="Aguiy J.C."/>
        </authorList>
    </citation>
    <scope>NUCLEOTIDE SEQUENCE [LARGE SCALE GENOMIC DNA]</scope>
    <source>
        <strain evidence="1">JCA_2017</strain>
    </source>
</reference>
<dbReference type="AlphaFoldDB" id="A0A371H5K5"/>
<proteinExistence type="predicted"/>